<accession>A0A5N5KEM7</accession>
<evidence type="ECO:0000259" key="9">
    <source>
        <dbReference type="PROSITE" id="PS50405"/>
    </source>
</evidence>
<keyword evidence="5" id="KW-0963">Cytoplasm</keyword>
<protein>
    <recommendedName>
        <fullName evidence="4">glutathione transferase</fullName>
        <ecNumber evidence="4">2.5.1.18</ecNumber>
    </recommendedName>
</protein>
<feature type="non-terminal residue" evidence="10">
    <location>
        <position position="1"/>
    </location>
</feature>
<comment type="similarity">
    <text evidence="2">Belongs to the GST superfamily. Theta family.</text>
</comment>
<organism evidence="10 11">
    <name type="scientific">Pangasianodon hypophthalmus</name>
    <name type="common">Striped catfish</name>
    <name type="synonym">Helicophagus hypophthalmus</name>
    <dbReference type="NCBI Taxonomy" id="310915"/>
    <lineage>
        <taxon>Eukaryota</taxon>
        <taxon>Metazoa</taxon>
        <taxon>Chordata</taxon>
        <taxon>Craniata</taxon>
        <taxon>Vertebrata</taxon>
        <taxon>Euteleostomi</taxon>
        <taxon>Actinopterygii</taxon>
        <taxon>Neopterygii</taxon>
        <taxon>Teleostei</taxon>
        <taxon>Ostariophysi</taxon>
        <taxon>Siluriformes</taxon>
        <taxon>Pangasiidae</taxon>
        <taxon>Pangasianodon</taxon>
    </lineage>
</organism>
<dbReference type="AlphaFoldDB" id="A0A5N5KEM7"/>
<name>A0A5N5KEM7_PANHP</name>
<evidence type="ECO:0000259" key="8">
    <source>
        <dbReference type="PROSITE" id="PS50404"/>
    </source>
</evidence>
<dbReference type="PANTHER" id="PTHR43917:SF10">
    <property type="entry name" value="GLUTATHIONE TRANSFERASE"/>
    <property type="match status" value="1"/>
</dbReference>
<evidence type="ECO:0000256" key="4">
    <source>
        <dbReference type="ARBA" id="ARBA00012452"/>
    </source>
</evidence>
<dbReference type="PANTHER" id="PTHR43917">
    <property type="match status" value="1"/>
</dbReference>
<keyword evidence="6" id="KW-0808">Transferase</keyword>
<dbReference type="FunFam" id="1.20.1050.10:FF:000008">
    <property type="entry name" value="Glutathione S-transferase theta-1"/>
    <property type="match status" value="1"/>
</dbReference>
<dbReference type="InterPro" id="IPR051369">
    <property type="entry name" value="GST_Theta"/>
</dbReference>
<dbReference type="CDD" id="cd03050">
    <property type="entry name" value="GST_N_Theta"/>
    <property type="match status" value="1"/>
</dbReference>
<dbReference type="InterPro" id="IPR040077">
    <property type="entry name" value="GST_C_Theta"/>
</dbReference>
<dbReference type="PROSITE" id="PS50404">
    <property type="entry name" value="GST_NTER"/>
    <property type="match status" value="1"/>
</dbReference>
<dbReference type="PROSITE" id="PS50405">
    <property type="entry name" value="GST_CTER"/>
    <property type="match status" value="1"/>
</dbReference>
<dbReference type="EMBL" id="VFJC01000025">
    <property type="protein sequence ID" value="KAB5528779.1"/>
    <property type="molecule type" value="Genomic_DNA"/>
</dbReference>
<comment type="subunit">
    <text evidence="3">Homodimer.</text>
</comment>
<dbReference type="SUPFAM" id="SSF47616">
    <property type="entry name" value="GST C-terminal domain-like"/>
    <property type="match status" value="1"/>
</dbReference>
<dbReference type="Proteomes" id="UP000327468">
    <property type="component" value="Chromosome 24"/>
</dbReference>
<dbReference type="EC" id="2.5.1.18" evidence="4"/>
<dbReference type="Gene3D" id="3.40.30.10">
    <property type="entry name" value="Glutaredoxin"/>
    <property type="match status" value="1"/>
</dbReference>
<dbReference type="FunFam" id="3.40.30.10:FF:000176">
    <property type="entry name" value="Glutathione S-transferase theta-1"/>
    <property type="match status" value="1"/>
</dbReference>
<dbReference type="Gene3D" id="1.20.1050.10">
    <property type="match status" value="1"/>
</dbReference>
<evidence type="ECO:0000313" key="10">
    <source>
        <dbReference type="EMBL" id="KAB5528779.1"/>
    </source>
</evidence>
<dbReference type="GO" id="GO:0005737">
    <property type="term" value="C:cytoplasm"/>
    <property type="evidence" value="ECO:0007669"/>
    <property type="project" value="UniProtKB-SubCell"/>
</dbReference>
<evidence type="ECO:0000256" key="1">
    <source>
        <dbReference type="ARBA" id="ARBA00004496"/>
    </source>
</evidence>
<sequence length="266" mass="30584">AVRARPLAVHLRHTETERSVCVRVCVCLSRHCGCVVDQLRGVIMLKVFVDLMSQPCRALIIFLTVNKIPHTVHTVALRKGQNKTPEFTKLNPMQKVPVMEEDGFVLTESDAILKYLTAAYSVPDHWYPRQPQKRARVDEYTAWHHMNTRLHASKVFITEVLIPRMTGQPVDDVKLQRALREMDETLDKLETMFLKEKDFLCGDDITLADLLAVCELMQPLGGGRDVLVNRPRLKEWKSRVQSALGDSFDHAHKILYRLRDKHISKL</sequence>
<comment type="caution">
    <text evidence="10">The sequence shown here is derived from an EMBL/GenBank/DDBJ whole genome shotgun (WGS) entry which is preliminary data.</text>
</comment>
<dbReference type="InterPro" id="IPR004045">
    <property type="entry name" value="Glutathione_S-Trfase_N"/>
</dbReference>
<evidence type="ECO:0000256" key="6">
    <source>
        <dbReference type="ARBA" id="ARBA00022679"/>
    </source>
</evidence>
<evidence type="ECO:0000313" key="11">
    <source>
        <dbReference type="Proteomes" id="UP000327468"/>
    </source>
</evidence>
<dbReference type="InterPro" id="IPR010987">
    <property type="entry name" value="Glutathione-S-Trfase_C-like"/>
</dbReference>
<dbReference type="SFLD" id="SFLDG00358">
    <property type="entry name" value="Main_(cytGST)"/>
    <property type="match status" value="1"/>
</dbReference>
<dbReference type="SFLD" id="SFLDS00019">
    <property type="entry name" value="Glutathione_Transferase_(cytos"/>
    <property type="match status" value="1"/>
</dbReference>
<dbReference type="Pfam" id="PF00043">
    <property type="entry name" value="GST_C"/>
    <property type="match status" value="1"/>
</dbReference>
<evidence type="ECO:0000256" key="2">
    <source>
        <dbReference type="ARBA" id="ARBA00009899"/>
    </source>
</evidence>
<dbReference type="Pfam" id="PF13409">
    <property type="entry name" value="GST_N_2"/>
    <property type="match status" value="1"/>
</dbReference>
<evidence type="ECO:0000256" key="3">
    <source>
        <dbReference type="ARBA" id="ARBA00011738"/>
    </source>
</evidence>
<dbReference type="InterPro" id="IPR036282">
    <property type="entry name" value="Glutathione-S-Trfase_C_sf"/>
</dbReference>
<feature type="domain" description="GST N-terminal" evidence="8">
    <location>
        <begin position="43"/>
        <end position="124"/>
    </location>
</feature>
<gene>
    <name evidence="10" type="ORF">PHYPO_G00144090</name>
</gene>
<reference evidence="10 11" key="1">
    <citation type="submission" date="2019-06" db="EMBL/GenBank/DDBJ databases">
        <title>A chromosome-scale genome assembly of the striped catfish, Pangasianodon hypophthalmus.</title>
        <authorList>
            <person name="Wen M."/>
            <person name="Zahm M."/>
            <person name="Roques C."/>
            <person name="Cabau C."/>
            <person name="Klopp C."/>
            <person name="Donnadieu C."/>
            <person name="Jouanno E."/>
            <person name="Avarre J.-C."/>
            <person name="Campet M."/>
            <person name="Ha T.T.T."/>
            <person name="Dugue R."/>
            <person name="Lampietro C."/>
            <person name="Louis A."/>
            <person name="Herpin A."/>
            <person name="Echchiki A."/>
            <person name="Berthelot C."/>
            <person name="Parey E."/>
            <person name="Roest-Crollius H."/>
            <person name="Braasch I."/>
            <person name="Postlethwait J."/>
            <person name="Bobe J."/>
            <person name="Montfort J."/>
            <person name="Bouchez O."/>
            <person name="Begum T."/>
            <person name="Schartl M."/>
            <person name="Guiguen Y."/>
        </authorList>
    </citation>
    <scope>NUCLEOTIDE SEQUENCE [LARGE SCALE GENOMIC DNA]</scope>
    <source>
        <strain evidence="10 11">Indonesia</strain>
        <tissue evidence="10">Blood</tissue>
    </source>
</reference>
<dbReference type="InterPro" id="IPR036249">
    <property type="entry name" value="Thioredoxin-like_sf"/>
</dbReference>
<keyword evidence="11" id="KW-1185">Reference proteome</keyword>
<comment type="subcellular location">
    <subcellularLocation>
        <location evidence="1">Cytoplasm</location>
    </subcellularLocation>
</comment>
<dbReference type="GO" id="GO:0006749">
    <property type="term" value="P:glutathione metabolic process"/>
    <property type="evidence" value="ECO:0007669"/>
    <property type="project" value="TreeGrafter"/>
</dbReference>
<proteinExistence type="inferred from homology"/>
<feature type="domain" description="GST C-terminal" evidence="9">
    <location>
        <begin position="130"/>
        <end position="263"/>
    </location>
</feature>
<comment type="catalytic activity">
    <reaction evidence="7">
        <text>RX + glutathione = an S-substituted glutathione + a halide anion + H(+)</text>
        <dbReference type="Rhea" id="RHEA:16437"/>
        <dbReference type="ChEBI" id="CHEBI:15378"/>
        <dbReference type="ChEBI" id="CHEBI:16042"/>
        <dbReference type="ChEBI" id="CHEBI:17792"/>
        <dbReference type="ChEBI" id="CHEBI:57925"/>
        <dbReference type="ChEBI" id="CHEBI:90779"/>
        <dbReference type="EC" id="2.5.1.18"/>
    </reaction>
</comment>
<dbReference type="SUPFAM" id="SSF52833">
    <property type="entry name" value="Thioredoxin-like"/>
    <property type="match status" value="1"/>
</dbReference>
<dbReference type="GO" id="GO:0004364">
    <property type="term" value="F:glutathione transferase activity"/>
    <property type="evidence" value="ECO:0007669"/>
    <property type="project" value="UniProtKB-EC"/>
</dbReference>
<dbReference type="InterPro" id="IPR040079">
    <property type="entry name" value="Glutathione_S-Trfase"/>
</dbReference>
<dbReference type="SFLD" id="SFLDG01153">
    <property type="entry name" value="Main.4:_Theta-like"/>
    <property type="match status" value="1"/>
</dbReference>
<dbReference type="InterPro" id="IPR004046">
    <property type="entry name" value="GST_C"/>
</dbReference>
<dbReference type="InterPro" id="IPR040075">
    <property type="entry name" value="GST_N_Theta"/>
</dbReference>
<evidence type="ECO:0000256" key="5">
    <source>
        <dbReference type="ARBA" id="ARBA00022490"/>
    </source>
</evidence>
<evidence type="ECO:0000256" key="7">
    <source>
        <dbReference type="ARBA" id="ARBA00047960"/>
    </source>
</evidence>
<dbReference type="CDD" id="cd03183">
    <property type="entry name" value="GST_C_Theta"/>
    <property type="match status" value="1"/>
</dbReference>